<dbReference type="EMBL" id="CAJVPY010016093">
    <property type="protein sequence ID" value="CAG8755310.1"/>
    <property type="molecule type" value="Genomic_DNA"/>
</dbReference>
<comment type="caution">
    <text evidence="1">The sequence shown here is derived from an EMBL/GenBank/DDBJ whole genome shotgun (WGS) entry which is preliminary data.</text>
</comment>
<proteinExistence type="predicted"/>
<reference evidence="1" key="1">
    <citation type="submission" date="2021-06" db="EMBL/GenBank/DDBJ databases">
        <authorList>
            <person name="Kallberg Y."/>
            <person name="Tangrot J."/>
            <person name="Rosling A."/>
        </authorList>
    </citation>
    <scope>NUCLEOTIDE SEQUENCE</scope>
    <source>
        <strain evidence="1">MA453B</strain>
    </source>
</reference>
<evidence type="ECO:0000313" key="2">
    <source>
        <dbReference type="Proteomes" id="UP000789405"/>
    </source>
</evidence>
<organism evidence="1 2">
    <name type="scientific">Dentiscutata erythropus</name>
    <dbReference type="NCBI Taxonomy" id="1348616"/>
    <lineage>
        <taxon>Eukaryota</taxon>
        <taxon>Fungi</taxon>
        <taxon>Fungi incertae sedis</taxon>
        <taxon>Mucoromycota</taxon>
        <taxon>Glomeromycotina</taxon>
        <taxon>Glomeromycetes</taxon>
        <taxon>Diversisporales</taxon>
        <taxon>Gigasporaceae</taxon>
        <taxon>Dentiscutata</taxon>
    </lineage>
</organism>
<dbReference type="AlphaFoldDB" id="A0A9N9NRW3"/>
<evidence type="ECO:0000313" key="1">
    <source>
        <dbReference type="EMBL" id="CAG8755310.1"/>
    </source>
</evidence>
<sequence length="153" mass="18101">MPKVSKEKKRFTYVEPTPEEVTSLQKKSVVENTHRSTLNWTKQFENYRKDTNLPGELSDISNPKQLEKELCKYFTYFNGETSKLKLIDLNDKKAHPDLWQDFKTVEVWYEKTHLGRNSMKAFFKRLVVSCNIDISGQLRYKALDKAINYEKVN</sequence>
<feature type="non-terminal residue" evidence="1">
    <location>
        <position position="1"/>
    </location>
</feature>
<accession>A0A9N9NRW3</accession>
<keyword evidence="2" id="KW-1185">Reference proteome</keyword>
<dbReference type="Proteomes" id="UP000789405">
    <property type="component" value="Unassembled WGS sequence"/>
</dbReference>
<gene>
    <name evidence="1" type="ORF">DERYTH_LOCUS17271</name>
</gene>
<protein>
    <submittedName>
        <fullName evidence="1">6600_t:CDS:1</fullName>
    </submittedName>
</protein>
<name>A0A9N9NRW3_9GLOM</name>
<dbReference type="OrthoDB" id="2406364at2759"/>